<gene>
    <name evidence="2" type="ORF">BaRGS_00013678</name>
</gene>
<feature type="region of interest" description="Disordered" evidence="1">
    <location>
        <begin position="28"/>
        <end position="48"/>
    </location>
</feature>
<reference evidence="2 3" key="1">
    <citation type="journal article" date="2023" name="Sci. Data">
        <title>Genome assembly of the Korean intertidal mud-creeper Batillaria attramentaria.</title>
        <authorList>
            <person name="Patra A.K."/>
            <person name="Ho P.T."/>
            <person name="Jun S."/>
            <person name="Lee S.J."/>
            <person name="Kim Y."/>
            <person name="Won Y.J."/>
        </authorList>
    </citation>
    <scope>NUCLEOTIDE SEQUENCE [LARGE SCALE GENOMIC DNA]</scope>
    <source>
        <strain evidence="2">Wonlab-2016</strain>
    </source>
</reference>
<evidence type="ECO:0000313" key="3">
    <source>
        <dbReference type="Proteomes" id="UP001519460"/>
    </source>
</evidence>
<feature type="compositionally biased region" description="Low complexity" evidence="1">
    <location>
        <begin position="39"/>
        <end position="48"/>
    </location>
</feature>
<evidence type="ECO:0000256" key="1">
    <source>
        <dbReference type="SAM" id="MobiDB-lite"/>
    </source>
</evidence>
<dbReference type="EMBL" id="JACVVK020000078">
    <property type="protein sequence ID" value="KAK7495038.1"/>
    <property type="molecule type" value="Genomic_DNA"/>
</dbReference>
<keyword evidence="3" id="KW-1185">Reference proteome</keyword>
<name>A0ABD0L6E0_9CAEN</name>
<evidence type="ECO:0000313" key="2">
    <source>
        <dbReference type="EMBL" id="KAK7495038.1"/>
    </source>
</evidence>
<organism evidence="2 3">
    <name type="scientific">Batillaria attramentaria</name>
    <dbReference type="NCBI Taxonomy" id="370345"/>
    <lineage>
        <taxon>Eukaryota</taxon>
        <taxon>Metazoa</taxon>
        <taxon>Spiralia</taxon>
        <taxon>Lophotrochozoa</taxon>
        <taxon>Mollusca</taxon>
        <taxon>Gastropoda</taxon>
        <taxon>Caenogastropoda</taxon>
        <taxon>Sorbeoconcha</taxon>
        <taxon>Cerithioidea</taxon>
        <taxon>Batillariidae</taxon>
        <taxon>Batillaria</taxon>
    </lineage>
</organism>
<proteinExistence type="predicted"/>
<sequence>MVVCDKCAKGNFIYLGLVSFMRLRGEKPNTRGEKQQPEAPSLSALGSSPLYQRSGSRLAGLSPVYPAIGEDFPHRGFAGCQPPPQCLVLFLVPRIILRLGISKKFDHPISQCASRDADRVDGSGFPFNYVIAFDVACLTDHRVGTSEDGQNQDSYQCVEISMLSPVSPISAPRFLA</sequence>
<protein>
    <submittedName>
        <fullName evidence="2">Uncharacterized protein</fullName>
    </submittedName>
</protein>
<comment type="caution">
    <text evidence="2">The sequence shown here is derived from an EMBL/GenBank/DDBJ whole genome shotgun (WGS) entry which is preliminary data.</text>
</comment>
<dbReference type="AlphaFoldDB" id="A0ABD0L6E0"/>
<dbReference type="Proteomes" id="UP001519460">
    <property type="component" value="Unassembled WGS sequence"/>
</dbReference>
<accession>A0ABD0L6E0</accession>